<name>A0AAD6W9G9_9ROSI</name>
<accession>A0AAD6W9G9</accession>
<evidence type="ECO:0000256" key="1">
    <source>
        <dbReference type="SAM" id="MobiDB-lite"/>
    </source>
</evidence>
<proteinExistence type="predicted"/>
<protein>
    <submittedName>
        <fullName evidence="2">Uncharacterized protein</fullName>
    </submittedName>
</protein>
<gene>
    <name evidence="2" type="ORF">NC653_008029</name>
</gene>
<evidence type="ECO:0000313" key="3">
    <source>
        <dbReference type="Proteomes" id="UP001164929"/>
    </source>
</evidence>
<keyword evidence="3" id="KW-1185">Reference proteome</keyword>
<feature type="region of interest" description="Disordered" evidence="1">
    <location>
        <begin position="22"/>
        <end position="47"/>
    </location>
</feature>
<sequence length="47" mass="5385">MFAARDIKDFYPNQCPKIFPQPRSNSFHCNKGDQGNVRTKIQGKIST</sequence>
<reference evidence="2" key="1">
    <citation type="journal article" date="2023" name="Mol. Ecol. Resour.">
        <title>Chromosome-level genome assembly of a triploid poplar Populus alba 'Berolinensis'.</title>
        <authorList>
            <person name="Chen S."/>
            <person name="Yu Y."/>
            <person name="Wang X."/>
            <person name="Wang S."/>
            <person name="Zhang T."/>
            <person name="Zhou Y."/>
            <person name="He R."/>
            <person name="Meng N."/>
            <person name="Wang Y."/>
            <person name="Liu W."/>
            <person name="Liu Z."/>
            <person name="Liu J."/>
            <person name="Guo Q."/>
            <person name="Huang H."/>
            <person name="Sederoff R.R."/>
            <person name="Wang G."/>
            <person name="Qu G."/>
            <person name="Chen S."/>
        </authorList>
    </citation>
    <scope>NUCLEOTIDE SEQUENCE</scope>
    <source>
        <strain evidence="2">SC-2020</strain>
    </source>
</reference>
<dbReference type="EMBL" id="JAQIZT010000003">
    <property type="protein sequence ID" value="KAJ7002694.1"/>
    <property type="molecule type" value="Genomic_DNA"/>
</dbReference>
<dbReference type="AlphaFoldDB" id="A0AAD6W9G9"/>
<feature type="compositionally biased region" description="Polar residues" evidence="1">
    <location>
        <begin position="36"/>
        <end position="47"/>
    </location>
</feature>
<dbReference type="Proteomes" id="UP001164929">
    <property type="component" value="Chromosome 3"/>
</dbReference>
<organism evidence="2 3">
    <name type="scientific">Populus alba x Populus x berolinensis</name>
    <dbReference type="NCBI Taxonomy" id="444605"/>
    <lineage>
        <taxon>Eukaryota</taxon>
        <taxon>Viridiplantae</taxon>
        <taxon>Streptophyta</taxon>
        <taxon>Embryophyta</taxon>
        <taxon>Tracheophyta</taxon>
        <taxon>Spermatophyta</taxon>
        <taxon>Magnoliopsida</taxon>
        <taxon>eudicotyledons</taxon>
        <taxon>Gunneridae</taxon>
        <taxon>Pentapetalae</taxon>
        <taxon>rosids</taxon>
        <taxon>fabids</taxon>
        <taxon>Malpighiales</taxon>
        <taxon>Salicaceae</taxon>
        <taxon>Saliceae</taxon>
        <taxon>Populus</taxon>
    </lineage>
</organism>
<evidence type="ECO:0000313" key="2">
    <source>
        <dbReference type="EMBL" id="KAJ7002694.1"/>
    </source>
</evidence>
<comment type="caution">
    <text evidence="2">The sequence shown here is derived from an EMBL/GenBank/DDBJ whole genome shotgun (WGS) entry which is preliminary data.</text>
</comment>